<reference evidence="4" key="1">
    <citation type="submission" date="2016-07" db="EMBL/GenBank/DDBJ databases">
        <authorList>
            <person name="Florea S."/>
            <person name="Webb J.S."/>
            <person name="Jaromczyk J."/>
            <person name="Schardl C.L."/>
        </authorList>
    </citation>
    <scope>NUCLEOTIDE SEQUENCE [LARGE SCALE GENOMIC DNA]</scope>
    <source>
        <strain evidence="4">IPBSL-7</strain>
    </source>
</reference>
<evidence type="ECO:0000256" key="1">
    <source>
        <dbReference type="SAM" id="Phobius"/>
    </source>
</evidence>
<dbReference type="Pfam" id="PF08666">
    <property type="entry name" value="SAF"/>
    <property type="match status" value="1"/>
</dbReference>
<dbReference type="Proteomes" id="UP000093501">
    <property type="component" value="Unassembled WGS sequence"/>
</dbReference>
<dbReference type="InterPro" id="IPR013974">
    <property type="entry name" value="SAF"/>
</dbReference>
<evidence type="ECO:0000259" key="2">
    <source>
        <dbReference type="Pfam" id="PF08666"/>
    </source>
</evidence>
<keyword evidence="1" id="KW-0812">Transmembrane</keyword>
<proteinExistence type="predicted"/>
<name>A0A1C0AGT0_9ACTN</name>
<feature type="transmembrane region" description="Helical" evidence="1">
    <location>
        <begin position="30"/>
        <end position="53"/>
    </location>
</feature>
<dbReference type="AlphaFoldDB" id="A0A1C0AGT0"/>
<evidence type="ECO:0000313" key="4">
    <source>
        <dbReference type="Proteomes" id="UP000093501"/>
    </source>
</evidence>
<keyword evidence="1" id="KW-1133">Transmembrane helix</keyword>
<evidence type="ECO:0000313" key="3">
    <source>
        <dbReference type="EMBL" id="OCL30930.1"/>
    </source>
</evidence>
<dbReference type="RefSeq" id="WP_068752855.1">
    <property type="nucleotide sequence ID" value="NZ_MBQD01000027.1"/>
</dbReference>
<keyword evidence="1" id="KW-0472">Membrane</keyword>
<comment type="caution">
    <text evidence="3">The sequence shown here is derived from an EMBL/GenBank/DDBJ whole genome shotgun (WGS) entry which is preliminary data.</text>
</comment>
<accession>A0A1C0AGT0</accession>
<gene>
    <name evidence="3" type="ORF">BCR15_10745</name>
</gene>
<feature type="domain" description="SAF" evidence="2">
    <location>
        <begin position="59"/>
        <end position="116"/>
    </location>
</feature>
<organism evidence="3 4">
    <name type="scientific">Tessaracoccus lapidicaptus</name>
    <dbReference type="NCBI Taxonomy" id="1427523"/>
    <lineage>
        <taxon>Bacteria</taxon>
        <taxon>Bacillati</taxon>
        <taxon>Actinomycetota</taxon>
        <taxon>Actinomycetes</taxon>
        <taxon>Propionibacteriales</taxon>
        <taxon>Propionibacteriaceae</taxon>
        <taxon>Tessaracoccus</taxon>
    </lineage>
</organism>
<protein>
    <recommendedName>
        <fullName evidence="2">SAF domain-containing protein</fullName>
    </recommendedName>
</protein>
<dbReference type="EMBL" id="MBQD01000027">
    <property type="protein sequence ID" value="OCL30930.1"/>
    <property type="molecule type" value="Genomic_DNA"/>
</dbReference>
<keyword evidence="4" id="KW-1185">Reference proteome</keyword>
<sequence>MQQTLAAEQAAAPAPPIVTPAAVRRQRRPLLAVLAGLLILLGAGGGALVFLSLGSTVEAVAARVPVARGQLMTAEMFTTVQIAPDQQLAYLEADQLPTLLGQRAAHDVAAGTLVSATVAVEQMVPSVGRTVVGMSLPPGAEPAIELLVGDRVRVILTEPAYACAAGESSAETGTATVACDVNVVIPGVVVATARDEASGQVSVSVEVDQADAARTAAAAALGRAALVLDSRDN</sequence>